<sequence>MFVTNQLCSLCSCHLTAFAWPGHCYI</sequence>
<accession>A0A0E9U1T3</accession>
<name>A0A0E9U1T3_ANGAN</name>
<reference evidence="1" key="2">
    <citation type="journal article" date="2015" name="Fish Shellfish Immunol.">
        <title>Early steps in the European eel (Anguilla anguilla)-Vibrio vulnificus interaction in the gills: Role of the RtxA13 toxin.</title>
        <authorList>
            <person name="Callol A."/>
            <person name="Pajuelo D."/>
            <person name="Ebbesson L."/>
            <person name="Teles M."/>
            <person name="MacKenzie S."/>
            <person name="Amaro C."/>
        </authorList>
    </citation>
    <scope>NUCLEOTIDE SEQUENCE</scope>
</reference>
<dbReference type="EMBL" id="GBXM01048733">
    <property type="protein sequence ID" value="JAH59844.1"/>
    <property type="molecule type" value="Transcribed_RNA"/>
</dbReference>
<protein>
    <submittedName>
        <fullName evidence="1">Uncharacterized protein</fullName>
    </submittedName>
</protein>
<dbReference type="AlphaFoldDB" id="A0A0E9U1T3"/>
<organism evidence="1">
    <name type="scientific">Anguilla anguilla</name>
    <name type="common">European freshwater eel</name>
    <name type="synonym">Muraena anguilla</name>
    <dbReference type="NCBI Taxonomy" id="7936"/>
    <lineage>
        <taxon>Eukaryota</taxon>
        <taxon>Metazoa</taxon>
        <taxon>Chordata</taxon>
        <taxon>Craniata</taxon>
        <taxon>Vertebrata</taxon>
        <taxon>Euteleostomi</taxon>
        <taxon>Actinopterygii</taxon>
        <taxon>Neopterygii</taxon>
        <taxon>Teleostei</taxon>
        <taxon>Anguilliformes</taxon>
        <taxon>Anguillidae</taxon>
        <taxon>Anguilla</taxon>
    </lineage>
</organism>
<evidence type="ECO:0000313" key="1">
    <source>
        <dbReference type="EMBL" id="JAH59844.1"/>
    </source>
</evidence>
<proteinExistence type="predicted"/>
<reference evidence="1" key="1">
    <citation type="submission" date="2014-11" db="EMBL/GenBank/DDBJ databases">
        <authorList>
            <person name="Amaro Gonzalez C."/>
        </authorList>
    </citation>
    <scope>NUCLEOTIDE SEQUENCE</scope>
</reference>